<dbReference type="PANTHER" id="PTHR11926:SF1560">
    <property type="entry name" value="UDP-GLYCOSYLTRANSFERASE 74E1-RELATED"/>
    <property type="match status" value="1"/>
</dbReference>
<proteinExistence type="inferred from homology"/>
<evidence type="ECO:0000313" key="2">
    <source>
        <dbReference type="Proteomes" id="UP001652660"/>
    </source>
</evidence>
<organism evidence="2 3">
    <name type="scientific">Coffea arabica</name>
    <name type="common">Arabian coffee</name>
    <dbReference type="NCBI Taxonomy" id="13443"/>
    <lineage>
        <taxon>Eukaryota</taxon>
        <taxon>Viridiplantae</taxon>
        <taxon>Streptophyta</taxon>
        <taxon>Embryophyta</taxon>
        <taxon>Tracheophyta</taxon>
        <taxon>Spermatophyta</taxon>
        <taxon>Magnoliopsida</taxon>
        <taxon>eudicotyledons</taxon>
        <taxon>Gunneridae</taxon>
        <taxon>Pentapetalae</taxon>
        <taxon>asterids</taxon>
        <taxon>lamiids</taxon>
        <taxon>Gentianales</taxon>
        <taxon>Rubiaceae</taxon>
        <taxon>Ixoroideae</taxon>
        <taxon>Gardenieae complex</taxon>
        <taxon>Bertiereae - Coffeeae clade</taxon>
        <taxon>Coffeeae</taxon>
        <taxon>Coffea</taxon>
    </lineage>
</organism>
<dbReference type="Gene3D" id="3.40.50.2000">
    <property type="entry name" value="Glycogen Phosphorylase B"/>
    <property type="match status" value="1"/>
</dbReference>
<sequence length="194" mass="21562">MQEGKLGAIPDEEHSSVLIPPLPLLQIDDLPSFTQVNDKDHTITKLMVGQFSNVQKANWIFLNSFDKLEYESGFAIAGRGRVAVVVIPHPSQYIGHISSDTHIVASVAAPGEEQMESLQGTQPRVTITSYGWLEIQKSANFHQISSLQYQKTMYGKLGFESRANDKGIVTREEISMSIKAVTEVESAKEFRRNA</sequence>
<reference evidence="3" key="1">
    <citation type="submission" date="2025-08" db="UniProtKB">
        <authorList>
            <consortium name="RefSeq"/>
        </authorList>
    </citation>
    <scope>IDENTIFICATION</scope>
    <source>
        <tissue evidence="3">Leaves</tissue>
    </source>
</reference>
<dbReference type="PANTHER" id="PTHR11926">
    <property type="entry name" value="GLUCOSYL/GLUCURONOSYL TRANSFERASES"/>
    <property type="match status" value="1"/>
</dbReference>
<dbReference type="SUPFAM" id="SSF53756">
    <property type="entry name" value="UDP-Glycosyltransferase/glycogen phosphorylase"/>
    <property type="match status" value="1"/>
</dbReference>
<gene>
    <name evidence="3" type="primary">LOC140038583</name>
</gene>
<dbReference type="GeneID" id="140038583"/>
<comment type="similarity">
    <text evidence="1">Belongs to the UDP-glycosyltransferase family.</text>
</comment>
<dbReference type="Proteomes" id="UP001652660">
    <property type="component" value="Chromosome 3e"/>
</dbReference>
<dbReference type="RefSeq" id="XP_071940070.1">
    <property type="nucleotide sequence ID" value="XM_072083969.1"/>
</dbReference>
<evidence type="ECO:0000256" key="1">
    <source>
        <dbReference type="ARBA" id="ARBA00009995"/>
    </source>
</evidence>
<evidence type="ECO:0000313" key="3">
    <source>
        <dbReference type="RefSeq" id="XP_071940070.1"/>
    </source>
</evidence>
<accession>A0ABM4X7T3</accession>
<name>A0ABM4X7T3_COFAR</name>
<protein>
    <submittedName>
        <fullName evidence="3">Mogroside I-E synthase-like</fullName>
    </submittedName>
</protein>
<keyword evidence="2" id="KW-1185">Reference proteome</keyword>